<sequence>MPYGYLSHHGLHSPMDAYAYGDIMSIRVWTRVDGILLAIHSGKSSFKPLLVGDKTAFRCNHPHWFTKLLLMQILGADMSSSYGGSPHLSSPNRKSEECTLQTHSRSELSKEPIKTPWGGDLRTRVKAQIDKVKDEGPDETLKAQLMETIRKWFETYRTVFSLCPRKIILSDDKVSEDVKKLVTYWREMFMEGWGGDGIGPKFIWPSLEAHHHNYLNIYPE</sequence>
<name>A0AA39U7D4_9AGAR</name>
<accession>A0AA39U7D4</accession>
<dbReference type="AlphaFoldDB" id="A0AA39U7D4"/>
<organism evidence="1 2">
    <name type="scientific">Armillaria novae-zelandiae</name>
    <dbReference type="NCBI Taxonomy" id="153914"/>
    <lineage>
        <taxon>Eukaryota</taxon>
        <taxon>Fungi</taxon>
        <taxon>Dikarya</taxon>
        <taxon>Basidiomycota</taxon>
        <taxon>Agaricomycotina</taxon>
        <taxon>Agaricomycetes</taxon>
        <taxon>Agaricomycetidae</taxon>
        <taxon>Agaricales</taxon>
        <taxon>Marasmiineae</taxon>
        <taxon>Physalacriaceae</taxon>
        <taxon>Armillaria</taxon>
    </lineage>
</organism>
<gene>
    <name evidence="1" type="ORF">IW261DRAFT_1642878</name>
</gene>
<dbReference type="Proteomes" id="UP001175227">
    <property type="component" value="Unassembled WGS sequence"/>
</dbReference>
<proteinExistence type="predicted"/>
<evidence type="ECO:0000313" key="1">
    <source>
        <dbReference type="EMBL" id="KAK0476038.1"/>
    </source>
</evidence>
<reference evidence="1" key="1">
    <citation type="submission" date="2023-06" db="EMBL/GenBank/DDBJ databases">
        <authorList>
            <consortium name="Lawrence Berkeley National Laboratory"/>
            <person name="Ahrendt S."/>
            <person name="Sahu N."/>
            <person name="Indic B."/>
            <person name="Wong-Bajracharya J."/>
            <person name="Merenyi Z."/>
            <person name="Ke H.-M."/>
            <person name="Monk M."/>
            <person name="Kocsube S."/>
            <person name="Drula E."/>
            <person name="Lipzen A."/>
            <person name="Balint B."/>
            <person name="Henrissat B."/>
            <person name="Andreopoulos B."/>
            <person name="Martin F.M."/>
            <person name="Harder C.B."/>
            <person name="Rigling D."/>
            <person name="Ford K.L."/>
            <person name="Foster G.D."/>
            <person name="Pangilinan J."/>
            <person name="Papanicolaou A."/>
            <person name="Barry K."/>
            <person name="LaButti K."/>
            <person name="Viragh M."/>
            <person name="Koriabine M."/>
            <person name="Yan M."/>
            <person name="Riley R."/>
            <person name="Champramary S."/>
            <person name="Plett K.L."/>
            <person name="Tsai I.J."/>
            <person name="Slot J."/>
            <person name="Sipos G."/>
            <person name="Plett J."/>
            <person name="Nagy L.G."/>
            <person name="Grigoriev I.V."/>
        </authorList>
    </citation>
    <scope>NUCLEOTIDE SEQUENCE</scope>
    <source>
        <strain evidence="1">ICMP 16352</strain>
    </source>
</reference>
<protein>
    <submittedName>
        <fullName evidence="1">Uncharacterized protein</fullName>
    </submittedName>
</protein>
<evidence type="ECO:0000313" key="2">
    <source>
        <dbReference type="Proteomes" id="UP001175227"/>
    </source>
</evidence>
<keyword evidence="2" id="KW-1185">Reference proteome</keyword>
<dbReference type="EMBL" id="JAUEPR010000021">
    <property type="protein sequence ID" value="KAK0476038.1"/>
    <property type="molecule type" value="Genomic_DNA"/>
</dbReference>
<comment type="caution">
    <text evidence="1">The sequence shown here is derived from an EMBL/GenBank/DDBJ whole genome shotgun (WGS) entry which is preliminary data.</text>
</comment>